<dbReference type="InterPro" id="IPR011044">
    <property type="entry name" value="Quino_amine_DH_bsu"/>
</dbReference>
<dbReference type="Gene3D" id="2.130.10.10">
    <property type="entry name" value="YVTN repeat-like/Quinoprotein amine dehydrogenase"/>
    <property type="match status" value="1"/>
</dbReference>
<feature type="chain" id="PRO_5045174874" evidence="1">
    <location>
        <begin position="22"/>
        <end position="720"/>
    </location>
</feature>
<keyword evidence="4" id="KW-1185">Reference proteome</keyword>
<dbReference type="SUPFAM" id="SSF50956">
    <property type="entry name" value="Thermostable phytase (3-phytase)"/>
    <property type="match status" value="1"/>
</dbReference>
<feature type="domain" description="Phytase-like" evidence="2">
    <location>
        <begin position="444"/>
        <end position="703"/>
    </location>
</feature>
<dbReference type="Proteomes" id="UP001265259">
    <property type="component" value="Unassembled WGS sequence"/>
</dbReference>
<dbReference type="PANTHER" id="PTHR46928:SF1">
    <property type="entry name" value="MESENCHYME-SPECIFIC CELL SURFACE GLYCOPROTEIN"/>
    <property type="match status" value="1"/>
</dbReference>
<name>A0ABU3DGT4_9RHOB</name>
<evidence type="ECO:0000256" key="1">
    <source>
        <dbReference type="SAM" id="SignalP"/>
    </source>
</evidence>
<dbReference type="RefSeq" id="WP_311690892.1">
    <property type="nucleotide sequence ID" value="NZ_JAVRHL010000002.1"/>
</dbReference>
<dbReference type="InterPro" id="IPR027372">
    <property type="entry name" value="Phytase-like_dom"/>
</dbReference>
<dbReference type="Pfam" id="PF13449">
    <property type="entry name" value="Phytase-like"/>
    <property type="match status" value="1"/>
</dbReference>
<dbReference type="PANTHER" id="PTHR46928">
    <property type="entry name" value="MESENCHYME-SPECIFIC CELL SURFACE GLYCOPROTEIN"/>
    <property type="match status" value="1"/>
</dbReference>
<evidence type="ECO:0000313" key="3">
    <source>
        <dbReference type="EMBL" id="MDT0682908.1"/>
    </source>
</evidence>
<evidence type="ECO:0000313" key="4">
    <source>
        <dbReference type="Proteomes" id="UP001265259"/>
    </source>
</evidence>
<protein>
    <submittedName>
        <fullName evidence="3">Esterase-like activity of phytase family protein</fullName>
    </submittedName>
</protein>
<organism evidence="3 4">
    <name type="scientific">Tropicimonas omnivorans</name>
    <dbReference type="NCBI Taxonomy" id="3075590"/>
    <lineage>
        <taxon>Bacteria</taxon>
        <taxon>Pseudomonadati</taxon>
        <taxon>Pseudomonadota</taxon>
        <taxon>Alphaproteobacteria</taxon>
        <taxon>Rhodobacterales</taxon>
        <taxon>Roseobacteraceae</taxon>
        <taxon>Tropicimonas</taxon>
    </lineage>
</organism>
<sequence length="720" mass="76433">MTRQLLSAASAAALLAGAAHAQGTEQNFNRIASFPVALNAPEGSGDAMTSSEIIAATEDGMTLVYTDSPAMTVGFIGIEDPASPEALGRIELEGEPTSVAVVGQTAYVAVNTSEDYVNTSGELLTIDVATQEIVSRCDLGGQPDSIAASGDGAFLSIAIENERDEDLDDGVLPQMPAGYLSMIDLGETGAECDSLTEVDLTGLAEVGPSDPEPEFVDINEDGETVVSLQENNHLVIVSRDGEILADFTAGTTDLEGIDTKDDGALVFDGAQDERRREPDAIAWIGTDYIATADEGDYEGGSRGWTVFNRDGTVAWEAGASFEHAAVMIGHYPDKRSDAKGVEPESVEIGTFGDLPMAFVGSERGSVVGVYDITDPGAPVLRQMLPSGIGPEGLLAIPSRNLLVTANEEDLIEDGGARSHVMIYELQDGPAVYPHLTSEGMDELTGWGALSGLAAVDDSTLVAISDSFYGLEPKIFTIDVSRTPARITDAMLVTRDGDAAQKLDLEGIALDGEGGYWLASEGRTERAIPHAIYHVDAGGEIDREIGLPEELSHVEKRFGFEGITMLEGRLWMAVQREWADDAKGEVKLVSYDPESGEWGGVRYPLETPEAGWTGLSEIVADGEWVYLIERDNQLGQSAAVKQITRVAASALEPAPLGGELPLVEKEVVRDLIPDLVATNGYVQDKVEGLAITEGGTMWIVTDNDGVDDSSGETMLWSVPRD</sequence>
<keyword evidence="1" id="KW-0732">Signal</keyword>
<dbReference type="InterPro" id="IPR015943">
    <property type="entry name" value="WD40/YVTN_repeat-like_dom_sf"/>
</dbReference>
<gene>
    <name evidence="3" type="ORF">RM543_09435</name>
</gene>
<dbReference type="InterPro" id="IPR052956">
    <property type="entry name" value="Mesenchyme-surface_protein"/>
</dbReference>
<accession>A0ABU3DGT4</accession>
<proteinExistence type="predicted"/>
<feature type="signal peptide" evidence="1">
    <location>
        <begin position="1"/>
        <end position="21"/>
    </location>
</feature>
<evidence type="ECO:0000259" key="2">
    <source>
        <dbReference type="Pfam" id="PF13449"/>
    </source>
</evidence>
<comment type="caution">
    <text evidence="3">The sequence shown here is derived from an EMBL/GenBank/DDBJ whole genome shotgun (WGS) entry which is preliminary data.</text>
</comment>
<dbReference type="SUPFAM" id="SSF50969">
    <property type="entry name" value="YVTN repeat-like/Quinoprotein amine dehydrogenase"/>
    <property type="match status" value="1"/>
</dbReference>
<reference evidence="3 4" key="1">
    <citation type="submission" date="2023-09" db="EMBL/GenBank/DDBJ databases">
        <authorList>
            <person name="Rey-Velasco X."/>
        </authorList>
    </citation>
    <scope>NUCLEOTIDE SEQUENCE [LARGE SCALE GENOMIC DNA]</scope>
    <source>
        <strain evidence="3 4">F158</strain>
    </source>
</reference>
<dbReference type="EMBL" id="JAVRHL010000002">
    <property type="protein sequence ID" value="MDT0682908.1"/>
    <property type="molecule type" value="Genomic_DNA"/>
</dbReference>